<feature type="domain" description="DUF4357" evidence="1">
    <location>
        <begin position="234"/>
        <end position="281"/>
    </location>
</feature>
<evidence type="ECO:0000313" key="2">
    <source>
        <dbReference type="EMBL" id="UUP18382.1"/>
    </source>
</evidence>
<dbReference type="Proteomes" id="UP001342418">
    <property type="component" value="Chromosome"/>
</dbReference>
<gene>
    <name evidence="2" type="ORF">NTH_02862</name>
</gene>
<dbReference type="RefSeq" id="WP_338530617.1">
    <property type="nucleotide sequence ID" value="NZ_CP030941.1"/>
</dbReference>
<reference evidence="2 3" key="1">
    <citation type="submission" date="2018-07" db="EMBL/GenBank/DDBJ databases">
        <title>Genome sequence of Nitratireductor thuwali#1536.</title>
        <authorList>
            <person name="Michoud G."/>
            <person name="Merlino G."/>
            <person name="Sefrji F.O."/>
            <person name="Daffonchio D."/>
        </authorList>
    </citation>
    <scope>NUCLEOTIDE SEQUENCE [LARGE SCALE GENOMIC DNA]</scope>
    <source>
        <strain evidence="3">Nit1536</strain>
    </source>
</reference>
<evidence type="ECO:0000259" key="1">
    <source>
        <dbReference type="Pfam" id="PF14267"/>
    </source>
</evidence>
<dbReference type="Pfam" id="PF14267">
    <property type="entry name" value="DUF4357"/>
    <property type="match status" value="1"/>
</dbReference>
<proteinExistence type="predicted"/>
<dbReference type="EMBL" id="CP030941">
    <property type="protein sequence ID" value="UUP18382.1"/>
    <property type="molecule type" value="Genomic_DNA"/>
</dbReference>
<protein>
    <recommendedName>
        <fullName evidence="1">DUF4357 domain-containing protein</fullName>
    </recommendedName>
</protein>
<evidence type="ECO:0000313" key="3">
    <source>
        <dbReference type="Proteomes" id="UP001342418"/>
    </source>
</evidence>
<sequence>MNEGIKGRALELFFIDGRPDGMLTAEVFNWTGHVLMTPRTQIIEALKREQARRTGVYLLIGEREGEPLAYIGESEDVAERIRNHDSRKEWWDKAVLITSNDRNLNKAHVKYLEARLIEEARHAARIVLENGTDPGRPGLSEAQRANMEAFLDHVLMILPALRVDSFLKNTRPISQREMGIAATDEVPVFELHARRHGLRATARLEGGEFVVEKGSQARKSWEGVESHSYQALHDELVKSGVLREDGDIRVFSENYAFRSPSAAAAVINGRAANGRLEWKVTGQRKTYGDWEAEKLARDQAEGE</sequence>
<dbReference type="CDD" id="cd10447">
    <property type="entry name" value="GIY-YIG_unchar_2"/>
    <property type="match status" value="1"/>
</dbReference>
<accession>A0ABY5MKP7</accession>
<name>A0ABY5MKP7_9HYPH</name>
<dbReference type="InterPro" id="IPR025579">
    <property type="entry name" value="DUF4357"/>
</dbReference>
<organism evidence="2 3">
    <name type="scientific">Nitratireductor thuwali</name>
    <dbReference type="NCBI Taxonomy" id="2267699"/>
    <lineage>
        <taxon>Bacteria</taxon>
        <taxon>Pseudomonadati</taxon>
        <taxon>Pseudomonadota</taxon>
        <taxon>Alphaproteobacteria</taxon>
        <taxon>Hyphomicrobiales</taxon>
        <taxon>Phyllobacteriaceae</taxon>
        <taxon>Nitratireductor</taxon>
    </lineage>
</organism>
<keyword evidence="3" id="KW-1185">Reference proteome</keyword>